<dbReference type="AlphaFoldDB" id="A0A645A8I2"/>
<protein>
    <submittedName>
        <fullName evidence="2">Uncharacterized protein</fullName>
    </submittedName>
</protein>
<name>A0A645A8I2_9ZZZZ</name>
<dbReference type="EMBL" id="VSSQ01012499">
    <property type="protein sequence ID" value="MPM49377.1"/>
    <property type="molecule type" value="Genomic_DNA"/>
</dbReference>
<proteinExistence type="predicted"/>
<comment type="caution">
    <text evidence="2">The sequence shown here is derived from an EMBL/GenBank/DDBJ whole genome shotgun (WGS) entry which is preliminary data.</text>
</comment>
<evidence type="ECO:0000313" key="2">
    <source>
        <dbReference type="EMBL" id="MPM49377.1"/>
    </source>
</evidence>
<organism evidence="2">
    <name type="scientific">bioreactor metagenome</name>
    <dbReference type="NCBI Taxonomy" id="1076179"/>
    <lineage>
        <taxon>unclassified sequences</taxon>
        <taxon>metagenomes</taxon>
        <taxon>ecological metagenomes</taxon>
    </lineage>
</organism>
<sequence>MSVSSNTQAIPIRNLYFLFALLSIVNAKLCRTFLNKNSLPHKFEFFYTLLVIAFPPMEQKQKPRCHERGRQSRVEESNEPGR</sequence>
<evidence type="ECO:0000256" key="1">
    <source>
        <dbReference type="SAM" id="MobiDB-lite"/>
    </source>
</evidence>
<gene>
    <name evidence="2" type="ORF">SDC9_96106</name>
</gene>
<feature type="region of interest" description="Disordered" evidence="1">
    <location>
        <begin position="59"/>
        <end position="82"/>
    </location>
</feature>
<reference evidence="2" key="1">
    <citation type="submission" date="2019-08" db="EMBL/GenBank/DDBJ databases">
        <authorList>
            <person name="Kucharzyk K."/>
            <person name="Murdoch R.W."/>
            <person name="Higgins S."/>
            <person name="Loffler F."/>
        </authorList>
    </citation>
    <scope>NUCLEOTIDE SEQUENCE</scope>
</reference>
<accession>A0A645A8I2</accession>